<comment type="caution">
    <text evidence="3">The sequence shown here is derived from an EMBL/GenBank/DDBJ whole genome shotgun (WGS) entry which is preliminary data.</text>
</comment>
<evidence type="ECO:0000313" key="3">
    <source>
        <dbReference type="EMBL" id="KAK6181283.1"/>
    </source>
</evidence>
<evidence type="ECO:0000256" key="1">
    <source>
        <dbReference type="SAM" id="Phobius"/>
    </source>
</evidence>
<dbReference type="GO" id="GO:0016052">
    <property type="term" value="P:carbohydrate catabolic process"/>
    <property type="evidence" value="ECO:0007669"/>
    <property type="project" value="InterPro"/>
</dbReference>
<protein>
    <recommendedName>
        <fullName evidence="2">Carbohydrate-binding domain-containing protein</fullName>
    </recommendedName>
</protein>
<dbReference type="GO" id="GO:0004553">
    <property type="term" value="F:hydrolase activity, hydrolyzing O-glycosyl compounds"/>
    <property type="evidence" value="ECO:0007669"/>
    <property type="project" value="InterPro"/>
</dbReference>
<dbReference type="AlphaFoldDB" id="A0AAN8JXS0"/>
<keyword evidence="4" id="KW-1185">Reference proteome</keyword>
<dbReference type="PANTHER" id="PTHR35532:SF5">
    <property type="entry name" value="CARBOHYDRATE-BINDING DOMAIN-CONTAINING PROTEIN"/>
    <property type="match status" value="1"/>
</dbReference>
<dbReference type="InterPro" id="IPR010502">
    <property type="entry name" value="Carb-bd_dom_fam9"/>
</dbReference>
<gene>
    <name evidence="3" type="ORF">SNE40_009170</name>
</gene>
<dbReference type="PANTHER" id="PTHR35532">
    <property type="entry name" value="SIMILAR TO POLYHYDROXYALKANOATE DEPOLYMERASE"/>
    <property type="match status" value="1"/>
</dbReference>
<proteinExistence type="predicted"/>
<dbReference type="SUPFAM" id="SSF49344">
    <property type="entry name" value="CBD9-like"/>
    <property type="match status" value="1"/>
</dbReference>
<sequence>MAAGKSSSAYVISAIIAAIALGAGFVLGYLLRPHIASDITDTNLPHDAGTIVDSRGNYSFSSMESCGESTKDDPDMNRYLANCQSDVCQASSCYIPQPSHYVVYHVDTHSIVIDGKLDEQAWREVSWSAPFVDIRGEGSPTPRYETKMKLRYDDVNLYLAFYMEEPDVWANITKHDGPVYGDNCLQILIDTKQNNHKYKEIVMNALGTVSDIMMTKPYIDDGEQQIIWESDVKRSIYIDGSINDPNKPSTFWTVEMAIPFKSLFFGVKHKHSVPSDRDTWRANFVRVEYEVIANKGKYEKKAGGGTDLWQWYANGVINSHIPDIWGLIQFRKLPANSTEFQISKYWVVSNALSEIFRAERAYKAVTGRYTDKLDLLHIPPYVLSKQCIQKIDIKLDWSGFVVTVTPVDRTLKQGHIRTDRFTWYGDDKDEVY</sequence>
<keyword evidence="1" id="KW-0812">Transmembrane</keyword>
<feature type="transmembrane region" description="Helical" evidence="1">
    <location>
        <begin position="9"/>
        <end position="31"/>
    </location>
</feature>
<dbReference type="CDD" id="cd09620">
    <property type="entry name" value="CBM9_like_3"/>
    <property type="match status" value="1"/>
</dbReference>
<reference evidence="3 4" key="1">
    <citation type="submission" date="2024-01" db="EMBL/GenBank/DDBJ databases">
        <title>The genome of the rayed Mediterranean limpet Patella caerulea (Linnaeus, 1758).</title>
        <authorList>
            <person name="Anh-Thu Weber A."/>
            <person name="Halstead-Nussloch G."/>
        </authorList>
    </citation>
    <scope>NUCLEOTIDE SEQUENCE [LARGE SCALE GENOMIC DNA]</scope>
    <source>
        <strain evidence="3">AATW-2023a</strain>
        <tissue evidence="3">Whole specimen</tissue>
    </source>
</reference>
<name>A0AAN8JXS0_PATCE</name>
<keyword evidence="1" id="KW-1133">Transmembrane helix</keyword>
<evidence type="ECO:0000259" key="2">
    <source>
        <dbReference type="Pfam" id="PF16011"/>
    </source>
</evidence>
<dbReference type="Pfam" id="PF16011">
    <property type="entry name" value="CBM9_2"/>
    <property type="match status" value="1"/>
</dbReference>
<accession>A0AAN8JXS0</accession>
<feature type="domain" description="Carbohydrate-binding" evidence="2">
    <location>
        <begin position="147"/>
        <end position="286"/>
    </location>
</feature>
<dbReference type="GO" id="GO:0030246">
    <property type="term" value="F:carbohydrate binding"/>
    <property type="evidence" value="ECO:0007669"/>
    <property type="project" value="InterPro"/>
</dbReference>
<organism evidence="3 4">
    <name type="scientific">Patella caerulea</name>
    <name type="common">Rayed Mediterranean limpet</name>
    <dbReference type="NCBI Taxonomy" id="87958"/>
    <lineage>
        <taxon>Eukaryota</taxon>
        <taxon>Metazoa</taxon>
        <taxon>Spiralia</taxon>
        <taxon>Lophotrochozoa</taxon>
        <taxon>Mollusca</taxon>
        <taxon>Gastropoda</taxon>
        <taxon>Patellogastropoda</taxon>
        <taxon>Patelloidea</taxon>
        <taxon>Patellidae</taxon>
        <taxon>Patella</taxon>
    </lineage>
</organism>
<keyword evidence="1" id="KW-0472">Membrane</keyword>
<dbReference type="EMBL" id="JAZGQO010000007">
    <property type="protein sequence ID" value="KAK6181283.1"/>
    <property type="molecule type" value="Genomic_DNA"/>
</dbReference>
<dbReference type="Proteomes" id="UP001347796">
    <property type="component" value="Unassembled WGS sequence"/>
</dbReference>
<dbReference type="Gene3D" id="2.60.40.1190">
    <property type="match status" value="1"/>
</dbReference>
<evidence type="ECO:0000313" key="4">
    <source>
        <dbReference type="Proteomes" id="UP001347796"/>
    </source>
</evidence>